<feature type="transmembrane region" description="Helical" evidence="5">
    <location>
        <begin position="178"/>
        <end position="199"/>
    </location>
</feature>
<organism evidence="7 8">
    <name type="scientific">Actinomadura vinacea</name>
    <dbReference type="NCBI Taxonomy" id="115336"/>
    <lineage>
        <taxon>Bacteria</taxon>
        <taxon>Bacillati</taxon>
        <taxon>Actinomycetota</taxon>
        <taxon>Actinomycetes</taxon>
        <taxon>Streptosporangiales</taxon>
        <taxon>Thermomonosporaceae</taxon>
        <taxon>Actinomadura</taxon>
    </lineage>
</organism>
<dbReference type="PANTHER" id="PTHR42718">
    <property type="entry name" value="MAJOR FACILITATOR SUPERFAMILY MULTIDRUG TRANSPORTER MFSC"/>
    <property type="match status" value="1"/>
</dbReference>
<evidence type="ECO:0000256" key="4">
    <source>
        <dbReference type="ARBA" id="ARBA00023136"/>
    </source>
</evidence>
<dbReference type="Gene3D" id="1.20.1720.10">
    <property type="entry name" value="Multidrug resistance protein D"/>
    <property type="match status" value="1"/>
</dbReference>
<evidence type="ECO:0000313" key="8">
    <source>
        <dbReference type="Proteomes" id="UP001501231"/>
    </source>
</evidence>
<evidence type="ECO:0000256" key="1">
    <source>
        <dbReference type="ARBA" id="ARBA00004651"/>
    </source>
</evidence>
<evidence type="ECO:0000259" key="6">
    <source>
        <dbReference type="PROSITE" id="PS50850"/>
    </source>
</evidence>
<dbReference type="InterPro" id="IPR036259">
    <property type="entry name" value="MFS_trans_sf"/>
</dbReference>
<gene>
    <name evidence="7" type="ORF">GCM10010191_73140</name>
</gene>
<name>A0ABN3K3Q6_9ACTN</name>
<feature type="transmembrane region" description="Helical" evidence="5">
    <location>
        <begin position="341"/>
        <end position="363"/>
    </location>
</feature>
<reference evidence="7 8" key="1">
    <citation type="journal article" date="2019" name="Int. J. Syst. Evol. Microbiol.">
        <title>The Global Catalogue of Microorganisms (GCM) 10K type strain sequencing project: providing services to taxonomists for standard genome sequencing and annotation.</title>
        <authorList>
            <consortium name="The Broad Institute Genomics Platform"/>
            <consortium name="The Broad Institute Genome Sequencing Center for Infectious Disease"/>
            <person name="Wu L."/>
            <person name="Ma J."/>
        </authorList>
    </citation>
    <scope>NUCLEOTIDE SEQUENCE [LARGE SCALE GENOMIC DNA]</scope>
    <source>
        <strain evidence="7 8">JCM 3325</strain>
    </source>
</reference>
<protein>
    <submittedName>
        <fullName evidence="7">MFS transporter</fullName>
    </submittedName>
</protein>
<dbReference type="InterPro" id="IPR020846">
    <property type="entry name" value="MFS_dom"/>
</dbReference>
<feature type="transmembrane region" description="Helical" evidence="5">
    <location>
        <begin position="307"/>
        <end position="329"/>
    </location>
</feature>
<dbReference type="PROSITE" id="PS50850">
    <property type="entry name" value="MFS"/>
    <property type="match status" value="1"/>
</dbReference>
<evidence type="ECO:0000256" key="5">
    <source>
        <dbReference type="SAM" id="Phobius"/>
    </source>
</evidence>
<dbReference type="SUPFAM" id="SSF103473">
    <property type="entry name" value="MFS general substrate transporter"/>
    <property type="match status" value="1"/>
</dbReference>
<evidence type="ECO:0000256" key="3">
    <source>
        <dbReference type="ARBA" id="ARBA00022989"/>
    </source>
</evidence>
<keyword evidence="2 5" id="KW-0812">Transmembrane</keyword>
<comment type="caution">
    <text evidence="7">The sequence shown here is derived from an EMBL/GenBank/DDBJ whole genome shotgun (WGS) entry which is preliminary data.</text>
</comment>
<feature type="transmembrane region" description="Helical" evidence="5">
    <location>
        <begin position="150"/>
        <end position="172"/>
    </location>
</feature>
<accession>A0ABN3K3Q6</accession>
<feature type="transmembrane region" description="Helical" evidence="5">
    <location>
        <begin position="24"/>
        <end position="52"/>
    </location>
</feature>
<dbReference type="InterPro" id="IPR011701">
    <property type="entry name" value="MFS"/>
</dbReference>
<feature type="transmembrane region" description="Helical" evidence="5">
    <location>
        <begin position="211"/>
        <end position="230"/>
    </location>
</feature>
<feature type="transmembrane region" description="Helical" evidence="5">
    <location>
        <begin position="281"/>
        <end position="301"/>
    </location>
</feature>
<dbReference type="PANTHER" id="PTHR42718:SF42">
    <property type="entry name" value="EXPORT PROTEIN"/>
    <property type="match status" value="1"/>
</dbReference>
<comment type="subcellular location">
    <subcellularLocation>
        <location evidence="1">Cell membrane</location>
        <topology evidence="1">Multi-pass membrane protein</topology>
    </subcellularLocation>
</comment>
<keyword evidence="8" id="KW-1185">Reference proteome</keyword>
<feature type="transmembrane region" description="Helical" evidence="5">
    <location>
        <begin position="369"/>
        <end position="388"/>
    </location>
</feature>
<feature type="transmembrane region" description="Helical" evidence="5">
    <location>
        <begin position="64"/>
        <end position="84"/>
    </location>
</feature>
<feature type="transmembrane region" description="Helical" evidence="5">
    <location>
        <begin position="489"/>
        <end position="508"/>
    </location>
</feature>
<sequence length="523" mass="52426">MVPVTSTGTNVHESPPTAGRSRRLAVLAVMCVALIAVVGMLVSLAVALPGLARDLGATEAQLQWVMNAYGVAFAGLLLPCGALGDRYGRKGALLIGLVIFAVATAAALWVDGTGALIAWRAAAGAGAALIMPMTLSVITDVFPPEERGRAVGVWSGVFGGGGLVGILVAGGLLEAYSWRSLFVFNALLAVAAVAATALVVPTSRDPHASPLDIPGAVLSVAGVASLVFAIVEGPERGWTDPLVAAGFGASAAALAAFVLWESRTARPLLDLRIFRLPGVSAGSLVIVIESMAAFGVFFLLLQYMQEILGYSAFRAGLGLLPLAAAMIIFSPSAPGLGHRFGLRAVIGLGMALIAGGLAVLSLIDAGSGFWPVLAGGALMGAGVAYAATPATDAILASLPAAKQGVAAALNDITRELGAVLGIAILGSVFNSSYRGDAGQAARSLPDPVAEVVRDSLAGALEVAARIGGEPGARLADAARDAFAAGMSNALLAGVALVAVGGVVAVMILPGRSREPATDYDVSS</sequence>
<keyword evidence="4 5" id="KW-0472">Membrane</keyword>
<dbReference type="Proteomes" id="UP001501231">
    <property type="component" value="Unassembled WGS sequence"/>
</dbReference>
<dbReference type="Gene3D" id="1.20.1250.20">
    <property type="entry name" value="MFS general substrate transporter like domains"/>
    <property type="match status" value="1"/>
</dbReference>
<keyword evidence="3 5" id="KW-1133">Transmembrane helix</keyword>
<feature type="domain" description="Major facilitator superfamily (MFS) profile" evidence="6">
    <location>
        <begin position="25"/>
        <end position="512"/>
    </location>
</feature>
<feature type="transmembrane region" description="Helical" evidence="5">
    <location>
        <begin position="242"/>
        <end position="260"/>
    </location>
</feature>
<proteinExistence type="predicted"/>
<feature type="transmembrane region" description="Helical" evidence="5">
    <location>
        <begin position="91"/>
        <end position="110"/>
    </location>
</feature>
<dbReference type="Pfam" id="PF07690">
    <property type="entry name" value="MFS_1"/>
    <property type="match status" value="1"/>
</dbReference>
<evidence type="ECO:0000256" key="2">
    <source>
        <dbReference type="ARBA" id="ARBA00022692"/>
    </source>
</evidence>
<feature type="transmembrane region" description="Helical" evidence="5">
    <location>
        <begin position="116"/>
        <end position="138"/>
    </location>
</feature>
<dbReference type="CDD" id="cd17321">
    <property type="entry name" value="MFS_MMR_MDR_like"/>
    <property type="match status" value="1"/>
</dbReference>
<evidence type="ECO:0000313" key="7">
    <source>
        <dbReference type="EMBL" id="GAA2445603.1"/>
    </source>
</evidence>
<dbReference type="EMBL" id="BAAARW010000030">
    <property type="protein sequence ID" value="GAA2445603.1"/>
    <property type="molecule type" value="Genomic_DNA"/>
</dbReference>